<comment type="subunit">
    <text evidence="15">Interacts with PCNA1 and PCNA2. Three molecules of FEN1 bind to one PCNA trimer with each molecule binding to one PCNA monomer. PCNA stimulates the nuclease activity without altering cleavage specificity.</text>
</comment>
<keyword evidence="10 16" id="KW-0496">Mitochondrion</keyword>
<evidence type="ECO:0000256" key="16">
    <source>
        <dbReference type="HAMAP-Rule" id="MF_03140"/>
    </source>
</evidence>
<dbReference type="CDD" id="cd09867">
    <property type="entry name" value="PIN_FEN1"/>
    <property type="match status" value="1"/>
</dbReference>
<keyword evidence="11 16" id="KW-0234">DNA repair</keyword>
<comment type="function">
    <text evidence="13 16">Structure-specific nuclease with 5'-flap endonuclease and 5'-3' exonuclease activities involved in DNA replication and repair. During DNA replication, cleaves the 5'-overhanging flap structure that is generated by displacement synthesis when DNA polymerase encounters the 5'-end of a downstream Okazaki fragment. It enters the flap from the 5'-end and then tracks to cleave the flap base, leaving a nick for ligation. Also involved in the long patch base excision repair (LP-BER) pathway, by cleaving within the apurinic/apyrimidinic (AP) site-terminated flap. Acts as a genome stabilization factor that prevents flaps from equilibrating into structures that lead to duplications and deletions. Also possesses 5'-3' exonuclease activity on nicked or gapped double-stranded DNA, and exhibits RNase H activity. Also involved in replication and repair of rDNA and in repairing mitochondrial DNA.</text>
</comment>
<dbReference type="SMART" id="SM00485">
    <property type="entry name" value="XPGN"/>
    <property type="match status" value="1"/>
</dbReference>
<dbReference type="GO" id="GO:0005730">
    <property type="term" value="C:nucleolus"/>
    <property type="evidence" value="ECO:0007669"/>
    <property type="project" value="UniProtKB-SubCell"/>
</dbReference>
<evidence type="ECO:0000256" key="8">
    <source>
        <dbReference type="ARBA" id="ARBA00022839"/>
    </source>
</evidence>
<accession>A0ABC8S2X0</accession>
<dbReference type="Gene3D" id="1.10.150.20">
    <property type="entry name" value="5' to 3' exonuclease, C-terminal subdomain"/>
    <property type="match status" value="1"/>
</dbReference>
<dbReference type="InterPro" id="IPR006085">
    <property type="entry name" value="XPG_DNA_repair_N"/>
</dbReference>
<feature type="region of interest" description="Disordered" evidence="17">
    <location>
        <begin position="334"/>
        <end position="365"/>
    </location>
</feature>
<dbReference type="InterPro" id="IPR006084">
    <property type="entry name" value="XPG/Rad2"/>
</dbReference>
<dbReference type="PANTHER" id="PTHR11081:SF9">
    <property type="entry name" value="FLAP ENDONUCLEASE 1"/>
    <property type="match status" value="1"/>
</dbReference>
<keyword evidence="9 16" id="KW-0460">Magnesium</keyword>
<dbReference type="Proteomes" id="UP001642360">
    <property type="component" value="Unassembled WGS sequence"/>
</dbReference>
<feature type="compositionally biased region" description="Basic and acidic residues" evidence="17">
    <location>
        <begin position="339"/>
        <end position="353"/>
    </location>
</feature>
<evidence type="ECO:0000256" key="3">
    <source>
        <dbReference type="ARBA" id="ARBA00022722"/>
    </source>
</evidence>
<evidence type="ECO:0000259" key="19">
    <source>
        <dbReference type="SMART" id="SM00485"/>
    </source>
</evidence>
<dbReference type="GO" id="GO:0008409">
    <property type="term" value="F:5'-3' exonuclease activity"/>
    <property type="evidence" value="ECO:0007669"/>
    <property type="project" value="UniProtKB-UniRule"/>
</dbReference>
<keyword evidence="7 16" id="KW-0378">Hydrolase</keyword>
<evidence type="ECO:0000256" key="17">
    <source>
        <dbReference type="SAM" id="MobiDB-lite"/>
    </source>
</evidence>
<keyword evidence="12 16" id="KW-0539">Nucleus</keyword>
<dbReference type="PRINTS" id="PR00853">
    <property type="entry name" value="XPGRADSUPER"/>
</dbReference>
<reference evidence="20 21" key="1">
    <citation type="submission" date="2024-02" db="EMBL/GenBank/DDBJ databases">
        <authorList>
            <person name="Vignale AGUSTIN F."/>
            <person name="Sosa J E."/>
            <person name="Modenutti C."/>
        </authorList>
    </citation>
    <scope>NUCLEOTIDE SEQUENCE [LARGE SCALE GENOMIC DNA]</scope>
</reference>
<name>A0ABC8S2X0_9AQUA</name>
<keyword evidence="6 16" id="KW-0227">DNA damage</keyword>
<evidence type="ECO:0000256" key="6">
    <source>
        <dbReference type="ARBA" id="ARBA00022763"/>
    </source>
</evidence>
<evidence type="ECO:0000256" key="9">
    <source>
        <dbReference type="ARBA" id="ARBA00022842"/>
    </source>
</evidence>
<evidence type="ECO:0000256" key="13">
    <source>
        <dbReference type="ARBA" id="ARBA00029382"/>
    </source>
</evidence>
<dbReference type="Gene3D" id="3.40.50.1010">
    <property type="entry name" value="5'-nuclease"/>
    <property type="match status" value="1"/>
</dbReference>
<comment type="cofactor">
    <cofactor evidence="16">
        <name>Mg(2+)</name>
        <dbReference type="ChEBI" id="CHEBI:18420"/>
    </cofactor>
    <text evidence="16">Binds 2 magnesium ions per subunit. They probably participate in the reaction catalyzed by the enzyme. May bind an additional third magnesium ion after substrate binding.</text>
</comment>
<comment type="similarity">
    <text evidence="14 16">Belongs to the XPG/RAD2 endonuclease family. FEN1 subfamily.</text>
</comment>
<dbReference type="SMART" id="SM00484">
    <property type="entry name" value="XPGI"/>
    <property type="match status" value="1"/>
</dbReference>
<keyword evidence="4 16" id="KW-0479">Metal-binding</keyword>
<dbReference type="InterPro" id="IPR019974">
    <property type="entry name" value="XPG_CS"/>
</dbReference>
<dbReference type="GO" id="GO:0000287">
    <property type="term" value="F:magnesium ion binding"/>
    <property type="evidence" value="ECO:0007669"/>
    <property type="project" value="UniProtKB-UniRule"/>
</dbReference>
<evidence type="ECO:0000256" key="4">
    <source>
        <dbReference type="ARBA" id="ARBA00022723"/>
    </source>
</evidence>
<evidence type="ECO:0000256" key="10">
    <source>
        <dbReference type="ARBA" id="ARBA00023128"/>
    </source>
</evidence>
<dbReference type="InterPro" id="IPR008918">
    <property type="entry name" value="HhH2"/>
</dbReference>
<dbReference type="GO" id="GO:0017108">
    <property type="term" value="F:5'-flap endonuclease activity"/>
    <property type="evidence" value="ECO:0007669"/>
    <property type="project" value="UniProtKB-UniRule"/>
</dbReference>
<dbReference type="GO" id="GO:0003677">
    <property type="term" value="F:DNA binding"/>
    <property type="evidence" value="ECO:0007669"/>
    <property type="project" value="UniProtKB-UniRule"/>
</dbReference>
<dbReference type="Pfam" id="PF00752">
    <property type="entry name" value="XPG_N"/>
    <property type="match status" value="1"/>
</dbReference>
<dbReference type="GO" id="GO:0006284">
    <property type="term" value="P:base-excision repair"/>
    <property type="evidence" value="ECO:0007669"/>
    <property type="project" value="UniProtKB-UniRule"/>
</dbReference>
<keyword evidence="5 16" id="KW-0255">Endonuclease</keyword>
<dbReference type="InterPro" id="IPR023426">
    <property type="entry name" value="Flap_endonuc"/>
</dbReference>
<evidence type="ECO:0000256" key="2">
    <source>
        <dbReference type="ARBA" id="ARBA00022705"/>
    </source>
</evidence>
<dbReference type="GO" id="GO:0043137">
    <property type="term" value="P:DNA replication, removal of RNA primer"/>
    <property type="evidence" value="ECO:0007669"/>
    <property type="project" value="UniProtKB-UniRule"/>
</dbReference>
<evidence type="ECO:0000256" key="14">
    <source>
        <dbReference type="ARBA" id="ARBA00034726"/>
    </source>
</evidence>
<dbReference type="CDD" id="cd09907">
    <property type="entry name" value="H3TH_FEN1-Euk"/>
    <property type="match status" value="1"/>
</dbReference>
<dbReference type="GO" id="GO:0005654">
    <property type="term" value="C:nucleoplasm"/>
    <property type="evidence" value="ECO:0007669"/>
    <property type="project" value="UniProtKB-SubCell"/>
</dbReference>
<keyword evidence="3 16" id="KW-0540">Nuclease</keyword>
<dbReference type="FunFam" id="3.40.50.1010:FF:000016">
    <property type="entry name" value="Flap endonuclease 1"/>
    <property type="match status" value="2"/>
</dbReference>
<dbReference type="SMART" id="SM00279">
    <property type="entry name" value="HhH2"/>
    <property type="match status" value="1"/>
</dbReference>
<feature type="domain" description="XPG N-terminal" evidence="19">
    <location>
        <begin position="1"/>
        <end position="94"/>
    </location>
</feature>
<dbReference type="InterPro" id="IPR029060">
    <property type="entry name" value="PIN-like_dom_sf"/>
</dbReference>
<keyword evidence="21" id="KW-1185">Reference proteome</keyword>
<evidence type="ECO:0000313" key="21">
    <source>
        <dbReference type="Proteomes" id="UP001642360"/>
    </source>
</evidence>
<dbReference type="PROSITE" id="PS00842">
    <property type="entry name" value="XPG_2"/>
    <property type="match status" value="1"/>
</dbReference>
<dbReference type="AlphaFoldDB" id="A0ABC8S2X0"/>
<dbReference type="EC" id="3.1.-.-" evidence="16"/>
<evidence type="ECO:0000259" key="18">
    <source>
        <dbReference type="SMART" id="SM00484"/>
    </source>
</evidence>
<dbReference type="EMBL" id="CAUOFW020001780">
    <property type="protein sequence ID" value="CAK9148662.1"/>
    <property type="molecule type" value="Genomic_DNA"/>
</dbReference>
<gene>
    <name evidence="20" type="ORF">ILEXP_LOCUS16625</name>
</gene>
<evidence type="ECO:0000256" key="1">
    <source>
        <dbReference type="ARBA" id="ARBA00022553"/>
    </source>
</evidence>
<keyword evidence="1 16" id="KW-0597">Phosphoprotein</keyword>
<evidence type="ECO:0000256" key="11">
    <source>
        <dbReference type="ARBA" id="ARBA00023204"/>
    </source>
</evidence>
<comment type="subcellular location">
    <subcellularLocation>
        <location evidence="16">Nucleus</location>
        <location evidence="16">Nucleolus</location>
    </subcellularLocation>
    <subcellularLocation>
        <location evidence="16">Nucleus</location>
        <location evidence="16">Nucleoplasm</location>
    </subcellularLocation>
    <subcellularLocation>
        <location evidence="16">Mitochondrion</location>
    </subcellularLocation>
    <text evidence="16">Resides mostly in the nucleoli and relocalizes to the nucleoplasm upon DNA damage.</text>
</comment>
<dbReference type="InterPro" id="IPR036279">
    <property type="entry name" value="5-3_exonuclease_C_sf"/>
</dbReference>
<comment type="caution">
    <text evidence="20">The sequence shown here is derived from an EMBL/GenBank/DDBJ whole genome shotgun (WGS) entry which is preliminary data.</text>
</comment>
<feature type="compositionally biased region" description="Basic residues" evidence="17">
    <location>
        <begin position="354"/>
        <end position="365"/>
    </location>
</feature>
<evidence type="ECO:0000256" key="5">
    <source>
        <dbReference type="ARBA" id="ARBA00022759"/>
    </source>
</evidence>
<evidence type="ECO:0000313" key="20">
    <source>
        <dbReference type="EMBL" id="CAK9148662.1"/>
    </source>
</evidence>
<feature type="domain" description="XPG-I" evidence="18">
    <location>
        <begin position="129"/>
        <end position="201"/>
    </location>
</feature>
<keyword evidence="8 16" id="KW-0269">Exonuclease</keyword>
<proteinExistence type="inferred from homology"/>
<organism evidence="20 21">
    <name type="scientific">Ilex paraguariensis</name>
    <name type="common">yerba mate</name>
    <dbReference type="NCBI Taxonomy" id="185542"/>
    <lineage>
        <taxon>Eukaryota</taxon>
        <taxon>Viridiplantae</taxon>
        <taxon>Streptophyta</taxon>
        <taxon>Embryophyta</taxon>
        <taxon>Tracheophyta</taxon>
        <taxon>Spermatophyta</taxon>
        <taxon>Magnoliopsida</taxon>
        <taxon>eudicotyledons</taxon>
        <taxon>Gunneridae</taxon>
        <taxon>Pentapetalae</taxon>
        <taxon>asterids</taxon>
        <taxon>campanulids</taxon>
        <taxon>Aquifoliales</taxon>
        <taxon>Aquifoliaceae</taxon>
        <taxon>Ilex</taxon>
    </lineage>
</organism>
<dbReference type="SUPFAM" id="SSF88723">
    <property type="entry name" value="PIN domain-like"/>
    <property type="match status" value="1"/>
</dbReference>
<dbReference type="HAMAP" id="MF_00614">
    <property type="entry name" value="Fen"/>
    <property type="match status" value="1"/>
</dbReference>
<sequence length="365" mass="40919">MGIKGLTKLLADNSPKAMKEQKFESYFGRKIAIDASMSIYQFLIVVGRTGTEMLTNEAGEVTSHLQGMFTRTIRLLEAGIKPLYSKRVDATEDLNEALETGNKEEIEKFSKRTVKVTRQHNEDCKKLLRLMGVPVIEAPSEAEAQCAALCRSGEVYAVASEDMDSLTFGAPRFLRHLMDPSSKKIPVMEFEVSKVLEELSLSMDQFIDLCILSGCDYCDSIRGIGGLTALKLIRQHGSIENILENINKERYQIPDDWPYQQARHLFKEPLVFSGDEQLEIKWNAPDEEGLINFLVNENGFNGDRITKAIEKIKAAKNKSSQGRLESFFKPVVSTSVPVKRKETSEKADKENTIKKSKAGGGKKKK</sequence>
<dbReference type="InterPro" id="IPR006086">
    <property type="entry name" value="XPG-I_dom"/>
</dbReference>
<protein>
    <recommendedName>
        <fullName evidence="16">Flap endonuclease 1</fullName>
        <shortName evidence="16">FEN-1</shortName>
        <ecNumber evidence="16">3.1.-.-</ecNumber>
    </recommendedName>
    <alternativeName>
        <fullName evidence="16">Flap structure-specific endonuclease 1</fullName>
    </alternativeName>
</protein>
<evidence type="ECO:0000256" key="12">
    <source>
        <dbReference type="ARBA" id="ARBA00023242"/>
    </source>
</evidence>
<dbReference type="GO" id="GO:0005739">
    <property type="term" value="C:mitochondrion"/>
    <property type="evidence" value="ECO:0007669"/>
    <property type="project" value="UniProtKB-SubCell"/>
</dbReference>
<dbReference type="FunFam" id="1.10.150.20:FF:000009">
    <property type="entry name" value="Flap endonuclease 1"/>
    <property type="match status" value="1"/>
</dbReference>
<evidence type="ECO:0000256" key="7">
    <source>
        <dbReference type="ARBA" id="ARBA00022801"/>
    </source>
</evidence>
<keyword evidence="2 16" id="KW-0235">DNA replication</keyword>
<dbReference type="PANTHER" id="PTHR11081">
    <property type="entry name" value="FLAP ENDONUCLEASE FAMILY MEMBER"/>
    <property type="match status" value="1"/>
</dbReference>
<evidence type="ECO:0000256" key="15">
    <source>
        <dbReference type="ARBA" id="ARBA00063178"/>
    </source>
</evidence>
<dbReference type="Pfam" id="PF00867">
    <property type="entry name" value="XPG_I"/>
    <property type="match status" value="1"/>
</dbReference>
<dbReference type="SUPFAM" id="SSF47807">
    <property type="entry name" value="5' to 3' exonuclease, C-terminal subdomain"/>
    <property type="match status" value="1"/>
</dbReference>